<protein>
    <recommendedName>
        <fullName evidence="3">Transcription initiation factor TFIID subunit 2</fullName>
    </recommendedName>
    <alternativeName>
        <fullName evidence="8">TBP-associated factor 2</fullName>
    </alternativeName>
</protein>
<name>A0A4U0TMN0_9PEZI</name>
<feature type="compositionally biased region" description="Polar residues" evidence="9">
    <location>
        <begin position="1409"/>
        <end position="1419"/>
    </location>
</feature>
<sequence>MPGAAEEVTGDAPANAPAQYSILKQRVDLDIDFPNRSLKGSTEITIQPLVKDLQYIQLHCRQCRPTAIQVGGITAKYDYDDPYRRLRMPPSAGVHQHETLKRKIAQSLQPAPEPGLTISLPGKLKIQELHVDPTSQLPQYNGTPSLQKQESDAMAVADGATLQPTAAQQGPQFAPVKLFVEFEVSSFRDGIHWIGCDDLDKRYPYMYTKAELWSGNSSTIFPCVDDATSRYSWEFSIRCPRTLGDAFKKPIADTKRRNGHASAAPHGDIEMTGAADEAQSASVTAQAPEYLISLGEDEAAMDLTVVCVGEQTDDVADAEDDTRHTVSFSLIDPVTARHVGFSVGPFERVDLSGNRHAEDEERLGQSAVKIDGFCLPGRGEEVRNACFPLTRIIDHFGVNYGSFPFSSYQALFVDDLAHDTVPTAGLSFCSSHLLFPEDVIEPLEINTRILVRAVADQWMGVNVIAKEPTDAWVVSGIAGYMTDLYGKVLFGNNAYRWQQKLAAEKVYELDADRPSIHQHGLYLHLDRSIRDFLALKSALVLFILDKRLLKISGSTGMQRILNKVFLNAKTGNLENGEVSTEVFHRTCERVSHNNKLEPFFRQWVLGAGCPIFSVTQRFNKKKLMVEMQIVQRQMDRRTKPEFAPNNFMREIKEHLKEVWAEPVQPVFTGPMTIRIHEADGTPYEHIVEIKEQITKLEIPYNTKYKRLKRSRRQKERVLGEGQTGEGGEDALLYCLGDILDSPEEVKDWNLVDWTAEDEEKMGQESYEWIRMDADFEWIGKMHLVMPLYMYISQLQQDRDLVAQYESMRYLMGSNPHHVSLSILVRTLMDRRYFHGIRTMAAEGLAILAKGEGVREIGQFHLTKAFEDMFCFPGEVMPRPNDFSDRVNYIMQCAIPRAMSQLRDVDNKVPMAVRRLYIDKLRFNDNSENEFADCHYMATLMDCLADSLIVSHREPEQSYAFTFGEDEPEEPENPDEPFEREAIDVIERFRRIDEFDQTYHNVYSTTALDCLQKLTKAGLVKDKTKEVLQYTRPSNADLVRLQAFRCLTEIGLTRKVSMMRYLMQSIVEDPSPHFRNRLLGILGEALGHIALGDGMQANAAPPPVQMETDGLVLEQEASNEARQLEATRRTTPEGAIEALKQFLSKDELFKEALWYSATSPDISLDEVAAFCDVAALLYPPIASCLVTTRLPQKYRCERVAGTLRMRFIPHGPYRNKPSKDLSLEDWHLLQSHGLKYTGPVTAEAIPRRKSSLEEEIPLKKEMPLKKLKMPAMNNAMPSIAQPETPLDQRSGFKISIGGGPKRKQSVDASSLSGRAASPKALKTSRQQTPASTFGQTPPPSTKRSPSVASQRRGSTAGPRVSTGKLVGSRIVKLKMSSSAMSRVRDIFARASQPGGPRPPPPLRQESSRSNTPVQLPQSSLFPAPQKVLQSPTGSNYFSASPMSNPSMNLGGFRSYGPAPDAASGSTPEVKRESFDAASPSLAPSGTAARASASTSPVGGNAAMPPPPKPKLTLKLGRKSSGSGSAGSPQ</sequence>
<feature type="domain" description="Transcription initiation factor TFIID subunit 2 TPR repeats" evidence="11">
    <location>
        <begin position="788"/>
        <end position="1083"/>
    </location>
</feature>
<dbReference type="SUPFAM" id="SSF63737">
    <property type="entry name" value="Leukotriene A4 hydrolase N-terminal domain"/>
    <property type="match status" value="1"/>
</dbReference>
<reference evidence="12 13" key="1">
    <citation type="submission" date="2017-03" db="EMBL/GenBank/DDBJ databases">
        <title>Genomes of endolithic fungi from Antarctica.</title>
        <authorList>
            <person name="Coleine C."/>
            <person name="Masonjones S."/>
            <person name="Stajich J.E."/>
        </authorList>
    </citation>
    <scope>NUCLEOTIDE SEQUENCE [LARGE SCALE GENOMIC DNA]</scope>
    <source>
        <strain evidence="12 13">CCFEE 6315</strain>
    </source>
</reference>
<dbReference type="GO" id="GO:0016251">
    <property type="term" value="F:RNA polymerase II general transcription initiation factor activity"/>
    <property type="evidence" value="ECO:0007669"/>
    <property type="project" value="TreeGrafter"/>
</dbReference>
<dbReference type="GO" id="GO:0003682">
    <property type="term" value="F:chromatin binding"/>
    <property type="evidence" value="ECO:0007669"/>
    <property type="project" value="TreeGrafter"/>
</dbReference>
<accession>A0A4U0TMN0</accession>
<evidence type="ECO:0000256" key="3">
    <source>
        <dbReference type="ARBA" id="ARBA00017363"/>
    </source>
</evidence>
<organism evidence="12 13">
    <name type="scientific">Salinomyces thailandicus</name>
    <dbReference type="NCBI Taxonomy" id="706561"/>
    <lineage>
        <taxon>Eukaryota</taxon>
        <taxon>Fungi</taxon>
        <taxon>Dikarya</taxon>
        <taxon>Ascomycota</taxon>
        <taxon>Pezizomycotina</taxon>
        <taxon>Dothideomycetes</taxon>
        <taxon>Dothideomycetidae</taxon>
        <taxon>Mycosphaerellales</taxon>
        <taxon>Teratosphaeriaceae</taxon>
        <taxon>Salinomyces</taxon>
    </lineage>
</organism>
<evidence type="ECO:0000256" key="5">
    <source>
        <dbReference type="ARBA" id="ARBA00023163"/>
    </source>
</evidence>
<dbReference type="InterPro" id="IPR042097">
    <property type="entry name" value="Aminopeptidase_N-like_N_sf"/>
</dbReference>
<dbReference type="Gene3D" id="2.60.40.1730">
    <property type="entry name" value="tricorn interacting facor f3 domain"/>
    <property type="match status" value="1"/>
</dbReference>
<feature type="compositionally biased region" description="Low complexity" evidence="9">
    <location>
        <begin position="1481"/>
        <end position="1495"/>
    </location>
</feature>
<dbReference type="Pfam" id="PF25577">
    <property type="entry name" value="TPR_TAF2_C"/>
    <property type="match status" value="1"/>
</dbReference>
<evidence type="ECO:0000256" key="2">
    <source>
        <dbReference type="ARBA" id="ARBA00010937"/>
    </source>
</evidence>
<dbReference type="CDD" id="cd09839">
    <property type="entry name" value="M1_like_TAF2"/>
    <property type="match status" value="1"/>
</dbReference>
<feature type="compositionally biased region" description="Polar residues" evidence="9">
    <location>
        <begin position="1426"/>
        <end position="1446"/>
    </location>
</feature>
<comment type="function">
    <text evidence="7">Functions as a component of the DNA-binding general transcription factor complex TFIID. Binding of TFIID to a promoter (with or without TATA element) is the initial step in pre-initiation complex (PIC) formation. TFIID plays a key role in the regulation of gene expression by RNA polymerase II through different activities such as transcription activator interaction, core promoter recognition and selectivity, TFIIA and TFIIB interaction, chromatin modification (histone acetylation by TAF1), facilitation of DNA opening and initiation of transcription.</text>
</comment>
<dbReference type="Gene3D" id="1.10.390.10">
    <property type="entry name" value="Neutral Protease Domain 2"/>
    <property type="match status" value="1"/>
</dbReference>
<dbReference type="EMBL" id="NAJL01000062">
    <property type="protein sequence ID" value="TKA23026.1"/>
    <property type="molecule type" value="Genomic_DNA"/>
</dbReference>
<evidence type="ECO:0000256" key="6">
    <source>
        <dbReference type="ARBA" id="ARBA00023242"/>
    </source>
</evidence>
<dbReference type="PANTHER" id="PTHR15137">
    <property type="entry name" value="TRANSCRIPTION INITIATION FACTOR TFIID"/>
    <property type="match status" value="1"/>
</dbReference>
<dbReference type="OrthoDB" id="308861at2759"/>
<proteinExistence type="inferred from homology"/>
<feature type="domain" description="Transcription initiation factor TFIID subunit 2 Ig-like" evidence="10">
    <location>
        <begin position="607"/>
        <end position="786"/>
    </location>
</feature>
<evidence type="ECO:0000256" key="9">
    <source>
        <dbReference type="SAM" id="MobiDB-lite"/>
    </source>
</evidence>
<evidence type="ECO:0000313" key="13">
    <source>
        <dbReference type="Proteomes" id="UP000308549"/>
    </source>
</evidence>
<keyword evidence="4" id="KW-0805">Transcription regulation</keyword>
<dbReference type="GO" id="GO:0005669">
    <property type="term" value="C:transcription factor TFIID complex"/>
    <property type="evidence" value="ECO:0007669"/>
    <property type="project" value="InterPro"/>
</dbReference>
<comment type="caution">
    <text evidence="12">The sequence shown here is derived from an EMBL/GenBank/DDBJ whole genome shotgun (WGS) entry which is preliminary data.</text>
</comment>
<dbReference type="FunFam" id="1.10.390.10:FF:000011">
    <property type="entry name" value="Transcription initiation factor TFIID subunit"/>
    <property type="match status" value="1"/>
</dbReference>
<comment type="subcellular location">
    <subcellularLocation>
        <location evidence="1">Nucleus</location>
    </subcellularLocation>
</comment>
<feature type="region of interest" description="Disordered" evidence="9">
    <location>
        <begin position="1275"/>
        <end position="1362"/>
    </location>
</feature>
<gene>
    <name evidence="12" type="ORF">B0A50_07244</name>
</gene>
<evidence type="ECO:0000256" key="8">
    <source>
        <dbReference type="ARBA" id="ARBA00076306"/>
    </source>
</evidence>
<dbReference type="InterPro" id="IPR037813">
    <property type="entry name" value="TAF2"/>
</dbReference>
<feature type="compositionally biased region" description="Low complexity" evidence="9">
    <location>
        <begin position="1509"/>
        <end position="1528"/>
    </location>
</feature>
<evidence type="ECO:0000256" key="7">
    <source>
        <dbReference type="ARBA" id="ARBA00025346"/>
    </source>
</evidence>
<dbReference type="InterPro" id="IPR057345">
    <property type="entry name" value="Ig-like_TAF2"/>
</dbReference>
<dbReference type="Pfam" id="PF25316">
    <property type="entry name" value="TAF2_3rd"/>
    <property type="match status" value="1"/>
</dbReference>
<keyword evidence="5" id="KW-0804">Transcription</keyword>
<dbReference type="Proteomes" id="UP000308549">
    <property type="component" value="Unassembled WGS sequence"/>
</dbReference>
<dbReference type="InterPro" id="IPR027268">
    <property type="entry name" value="Peptidase_M4/M1_CTD_sf"/>
</dbReference>
<dbReference type="InterPro" id="IPR057991">
    <property type="entry name" value="TPR_TAF2_C"/>
</dbReference>
<keyword evidence="13" id="KW-1185">Reference proteome</keyword>
<comment type="similarity">
    <text evidence="2">Belongs to the TAF2 family.</text>
</comment>
<feature type="region of interest" description="Disordered" evidence="9">
    <location>
        <begin position="1388"/>
        <end position="1528"/>
    </location>
</feature>
<evidence type="ECO:0000259" key="11">
    <source>
        <dbReference type="Pfam" id="PF25577"/>
    </source>
</evidence>
<dbReference type="GO" id="GO:0006367">
    <property type="term" value="P:transcription initiation at RNA polymerase II promoter"/>
    <property type="evidence" value="ECO:0007669"/>
    <property type="project" value="TreeGrafter"/>
</dbReference>
<evidence type="ECO:0000256" key="4">
    <source>
        <dbReference type="ARBA" id="ARBA00023015"/>
    </source>
</evidence>
<evidence type="ECO:0000259" key="10">
    <source>
        <dbReference type="Pfam" id="PF25316"/>
    </source>
</evidence>
<dbReference type="SUPFAM" id="SSF55486">
    <property type="entry name" value="Metalloproteases ('zincins'), catalytic domain"/>
    <property type="match status" value="1"/>
</dbReference>
<evidence type="ECO:0000313" key="12">
    <source>
        <dbReference type="EMBL" id="TKA23026.1"/>
    </source>
</evidence>
<evidence type="ECO:0000256" key="1">
    <source>
        <dbReference type="ARBA" id="ARBA00004123"/>
    </source>
</evidence>
<keyword evidence="6" id="KW-0539">Nucleus</keyword>
<dbReference type="GO" id="GO:0000976">
    <property type="term" value="F:transcription cis-regulatory region binding"/>
    <property type="evidence" value="ECO:0007669"/>
    <property type="project" value="TreeGrafter"/>
</dbReference>
<dbReference type="PANTHER" id="PTHR15137:SF9">
    <property type="entry name" value="TRANSCRIPTION INITIATION FACTOR TFIID SUBUNIT 2"/>
    <property type="match status" value="1"/>
</dbReference>
<feature type="compositionally biased region" description="Polar residues" evidence="9">
    <location>
        <begin position="1322"/>
        <end position="1352"/>
    </location>
</feature>